<dbReference type="GO" id="GO:0005829">
    <property type="term" value="C:cytosol"/>
    <property type="evidence" value="ECO:0007669"/>
    <property type="project" value="GOC"/>
</dbReference>
<evidence type="ECO:0000256" key="2">
    <source>
        <dbReference type="ARBA" id="ARBA00006536"/>
    </source>
</evidence>
<dbReference type="InterPro" id="IPR042491">
    <property type="entry name" value="Vps35_C"/>
</dbReference>
<evidence type="ECO:0000256" key="4">
    <source>
        <dbReference type="ARBA" id="ARBA00022927"/>
    </source>
</evidence>
<evidence type="ECO:0000256" key="3">
    <source>
        <dbReference type="ARBA" id="ARBA00022448"/>
    </source>
</evidence>
<keyword evidence="3 6" id="KW-0813">Transport</keyword>
<dbReference type="EMBL" id="CAMPGE010027723">
    <property type="protein sequence ID" value="CAI2385333.1"/>
    <property type="molecule type" value="Genomic_DNA"/>
</dbReference>
<keyword evidence="8" id="KW-1185">Reference proteome</keyword>
<keyword evidence="4 6" id="KW-0653">Protein transport</keyword>
<accession>A0AAD1Y553</accession>
<keyword evidence="5" id="KW-0472">Membrane</keyword>
<comment type="similarity">
    <text evidence="2 6">Belongs to the VPS35 family.</text>
</comment>
<organism evidence="7 8">
    <name type="scientific">Euplotes crassus</name>
    <dbReference type="NCBI Taxonomy" id="5936"/>
    <lineage>
        <taxon>Eukaryota</taxon>
        <taxon>Sar</taxon>
        <taxon>Alveolata</taxon>
        <taxon>Ciliophora</taxon>
        <taxon>Intramacronucleata</taxon>
        <taxon>Spirotrichea</taxon>
        <taxon>Hypotrichia</taxon>
        <taxon>Euplotida</taxon>
        <taxon>Euplotidae</taxon>
        <taxon>Moneuplotes</taxon>
    </lineage>
</organism>
<comment type="function">
    <text evidence="6">Plays a role in vesicular protein sorting.</text>
</comment>
<dbReference type="GO" id="GO:0006886">
    <property type="term" value="P:intracellular protein transport"/>
    <property type="evidence" value="ECO:0007669"/>
    <property type="project" value="TreeGrafter"/>
</dbReference>
<dbReference type="InterPro" id="IPR005378">
    <property type="entry name" value="Vps35"/>
</dbReference>
<evidence type="ECO:0000256" key="1">
    <source>
        <dbReference type="ARBA" id="ARBA00004170"/>
    </source>
</evidence>
<dbReference type="Gene3D" id="1.25.40.660">
    <property type="entry name" value="Vacuolar protein sorting-associated protein 35, helical subcomplex Vps35-C"/>
    <property type="match status" value="1"/>
</dbReference>
<name>A0AAD1Y553_EUPCR</name>
<dbReference type="PANTHER" id="PTHR11099">
    <property type="entry name" value="VACUOLAR SORTING PROTEIN 35"/>
    <property type="match status" value="1"/>
</dbReference>
<evidence type="ECO:0000256" key="5">
    <source>
        <dbReference type="ARBA" id="ARBA00023136"/>
    </source>
</evidence>
<dbReference type="GO" id="GO:0042147">
    <property type="term" value="P:retrograde transport, endosome to Golgi"/>
    <property type="evidence" value="ECO:0007669"/>
    <property type="project" value="InterPro"/>
</dbReference>
<evidence type="ECO:0000313" key="8">
    <source>
        <dbReference type="Proteomes" id="UP001295684"/>
    </source>
</evidence>
<dbReference type="AlphaFoldDB" id="A0AAD1Y553"/>
<dbReference type="Proteomes" id="UP001295684">
    <property type="component" value="Unassembled WGS sequence"/>
</dbReference>
<gene>
    <name evidence="7" type="ORF">ECRASSUSDP1_LOCUS26890</name>
</gene>
<dbReference type="PIRSF" id="PIRSF009375">
    <property type="entry name" value="Retromer_Vps35"/>
    <property type="match status" value="1"/>
</dbReference>
<sequence>MEADQERYLEEAVTVVREQAYFMKQNLDQNSLREALKHSSNMLQELRTDLLSPRNYFSLYMTVFDELIFLESHFLEERKNGRKMADLYESVQHASHIIPRLYLMITVGSAYIKTKEAKASYVLKDLLDMVKGVQHPIRGLFLRFYMLKTMKDLLPDRDNEFEDDENDVTDSIEFILRNFKEMNRLWIRLQYMSSQKDDYKKEEEREELKTTVGENIERLRNLEGLTADLYQKQVLPNILETLIVCEDVMSHQFLIECVINSFPDEYHLLTLQPLLEGISKLHKDVDIKTTIITLLDRLSEVAGTSEVSIFKVVQKYVEEVFIRFNSKIESNLVIQVSLLNFAIKCYPGELEYINSILESSVNLIKKSRLEKLSPESMRLLVKLLSIPLDTLSLKILEMPQYPQLLKYMAYGGRRTVSLRIVKAVFKSKRKLDNQDIINQLLSFIEPLLKDDEEMEEEPESYEFEEEQQSVSKLIHLIYNEDLDVYYELLQLIKKEITQGGEKRMRYTLPSFIFNLFKYIYLLDDCISLNSKAEAGSPTDVYEEEVEDLGPIPKLPSVTIPKVFNQINELLQEITTPYPDITLRLYCQAAQVIDRVYNKEEQLEEFAYDFISDSLTVFQDELSDSDEKLRAIKLIVSTLSHLECFDQQNYETLSDNAAQYCNKLLKKPDQCDSLIVASHMFVHKKYENGESLRKCFARCLKIANSAMKDPENLSLLIRILNKYINYFMTGVEQITAGDINKLIELINEHIKQITEDGKRDKVKACIKFFENTIEALRKKKKENQATFENIIVE</sequence>
<protein>
    <recommendedName>
        <fullName evidence="6">Vacuolar protein sorting-associated protein 35</fullName>
    </recommendedName>
</protein>
<reference evidence="7" key="1">
    <citation type="submission" date="2023-07" db="EMBL/GenBank/DDBJ databases">
        <authorList>
            <consortium name="AG Swart"/>
            <person name="Singh M."/>
            <person name="Singh A."/>
            <person name="Seah K."/>
            <person name="Emmerich C."/>
        </authorList>
    </citation>
    <scope>NUCLEOTIDE SEQUENCE</scope>
    <source>
        <strain evidence="7">DP1</strain>
    </source>
</reference>
<dbReference type="Pfam" id="PF03635">
    <property type="entry name" value="Vps35"/>
    <property type="match status" value="1"/>
</dbReference>
<dbReference type="GO" id="GO:0005770">
    <property type="term" value="C:late endosome"/>
    <property type="evidence" value="ECO:0007669"/>
    <property type="project" value="TreeGrafter"/>
</dbReference>
<evidence type="ECO:0000256" key="6">
    <source>
        <dbReference type="PIRNR" id="PIRNR009375"/>
    </source>
</evidence>
<dbReference type="PANTHER" id="PTHR11099:SF0">
    <property type="entry name" value="VACUOLAR PROTEIN SORTING-ASSOCIATED PROTEIN 35"/>
    <property type="match status" value="1"/>
</dbReference>
<dbReference type="GO" id="GO:0030906">
    <property type="term" value="C:retromer, cargo-selective complex"/>
    <property type="evidence" value="ECO:0007669"/>
    <property type="project" value="InterPro"/>
</dbReference>
<comment type="caution">
    <text evidence="7">The sequence shown here is derived from an EMBL/GenBank/DDBJ whole genome shotgun (WGS) entry which is preliminary data.</text>
</comment>
<comment type="subcellular location">
    <subcellularLocation>
        <location evidence="1">Membrane</location>
        <topology evidence="1">Peripheral membrane protein</topology>
    </subcellularLocation>
</comment>
<proteinExistence type="inferred from homology"/>
<evidence type="ECO:0000313" key="7">
    <source>
        <dbReference type="EMBL" id="CAI2385333.1"/>
    </source>
</evidence>